<reference evidence="10" key="2">
    <citation type="journal article" date="2022" name="Hortic Res">
        <title>The genome of Dioscorea zingiberensis sheds light on the biosynthesis, origin and evolution of the medicinally important diosgenin saponins.</title>
        <authorList>
            <person name="Li Y."/>
            <person name="Tan C."/>
            <person name="Li Z."/>
            <person name="Guo J."/>
            <person name="Li S."/>
            <person name="Chen X."/>
            <person name="Wang C."/>
            <person name="Dai X."/>
            <person name="Yang H."/>
            <person name="Song W."/>
            <person name="Hou L."/>
            <person name="Xu J."/>
            <person name="Tong Z."/>
            <person name="Xu A."/>
            <person name="Yuan X."/>
            <person name="Wang W."/>
            <person name="Yang Q."/>
            <person name="Chen L."/>
            <person name="Sun Z."/>
            <person name="Wang K."/>
            <person name="Pan B."/>
            <person name="Chen J."/>
            <person name="Bao Y."/>
            <person name="Liu F."/>
            <person name="Qi X."/>
            <person name="Gang D.R."/>
            <person name="Wen J."/>
            <person name="Li J."/>
        </authorList>
    </citation>
    <scope>NUCLEOTIDE SEQUENCE</scope>
    <source>
        <strain evidence="10">Dzin_1.0</strain>
    </source>
</reference>
<comment type="caution">
    <text evidence="10">The sequence shown here is derived from an EMBL/GenBank/DDBJ whole genome shotgun (WGS) entry which is preliminary data.</text>
</comment>
<dbReference type="PANTHER" id="PTHR31321:SF73">
    <property type="entry name" value="PECTINESTERASE 14-RELATED"/>
    <property type="match status" value="1"/>
</dbReference>
<evidence type="ECO:0000256" key="4">
    <source>
        <dbReference type="ARBA" id="ARBA00022801"/>
    </source>
</evidence>
<accession>A0A9D5H529</accession>
<protein>
    <recommendedName>
        <fullName evidence="3 8">Pectinesterase</fullName>
        <ecNumber evidence="3 8">3.1.1.11</ecNumber>
    </recommendedName>
</protein>
<dbReference type="OrthoDB" id="2019149at2759"/>
<evidence type="ECO:0000256" key="1">
    <source>
        <dbReference type="ARBA" id="ARBA00005184"/>
    </source>
</evidence>
<keyword evidence="11" id="KW-1185">Reference proteome</keyword>
<dbReference type="AlphaFoldDB" id="A0A9D5H529"/>
<dbReference type="EMBL" id="JAGGNH010000009">
    <property type="protein sequence ID" value="KAJ0963589.1"/>
    <property type="molecule type" value="Genomic_DNA"/>
</dbReference>
<evidence type="ECO:0000256" key="7">
    <source>
        <dbReference type="PROSITE-ProRule" id="PRU10040"/>
    </source>
</evidence>
<evidence type="ECO:0000256" key="5">
    <source>
        <dbReference type="ARBA" id="ARBA00023085"/>
    </source>
</evidence>
<dbReference type="GO" id="GO:0045490">
    <property type="term" value="P:pectin catabolic process"/>
    <property type="evidence" value="ECO:0007669"/>
    <property type="project" value="UniProtKB-UniRule"/>
</dbReference>
<dbReference type="EC" id="3.1.1.11" evidence="3 8"/>
<evidence type="ECO:0000256" key="8">
    <source>
        <dbReference type="RuleBase" id="RU000589"/>
    </source>
</evidence>
<dbReference type="Proteomes" id="UP001085076">
    <property type="component" value="Miscellaneous, Linkage group lg09"/>
</dbReference>
<proteinExistence type="inferred from homology"/>
<evidence type="ECO:0000256" key="2">
    <source>
        <dbReference type="ARBA" id="ARBA00008891"/>
    </source>
</evidence>
<organism evidence="10 11">
    <name type="scientific">Dioscorea zingiberensis</name>
    <dbReference type="NCBI Taxonomy" id="325984"/>
    <lineage>
        <taxon>Eukaryota</taxon>
        <taxon>Viridiplantae</taxon>
        <taxon>Streptophyta</taxon>
        <taxon>Embryophyta</taxon>
        <taxon>Tracheophyta</taxon>
        <taxon>Spermatophyta</taxon>
        <taxon>Magnoliopsida</taxon>
        <taxon>Liliopsida</taxon>
        <taxon>Dioscoreales</taxon>
        <taxon>Dioscoreaceae</taxon>
        <taxon>Dioscorea</taxon>
    </lineage>
</organism>
<evidence type="ECO:0000256" key="6">
    <source>
        <dbReference type="ARBA" id="ARBA00047928"/>
    </source>
</evidence>
<keyword evidence="4 8" id="KW-0378">Hydrolase</keyword>
<sequence length="349" mass="37845">MVHTTNSPMKFGKSFICVSATLALFSILLSLYSHSSFDGDFFGGVVMVSKGHHHRGHHHHHRRRSRTVCDESKWKSRIASDHDNATLVFTVDLKGCANFTSVQKAVDAVPDFSPTRTLILVDAGVYREKVVVWANKTSITIQGEGYLNTSIVWNDTANSTGGTVYSYTFAIFASNFIAYSISFQNTAAPPSPGDVGGQAVALRIAGDQAAFYGSGVYGAQDTLLDERGRHYFRECFIQGSIDFIFGNARSLYEDCSINSIAKQVGNGVGGITGSITAQGKGSASEKSGFSFVNCSIDGSGRVWLGRAWGSYATVVFSRTYMSNIIDPQGWSDWNDPSKDQSVNSVVWGV</sequence>
<reference evidence="10" key="1">
    <citation type="submission" date="2021-03" db="EMBL/GenBank/DDBJ databases">
        <authorList>
            <person name="Li Z."/>
            <person name="Yang C."/>
        </authorList>
    </citation>
    <scope>NUCLEOTIDE SEQUENCE</scope>
    <source>
        <strain evidence="10">Dzin_1.0</strain>
        <tissue evidence="10">Leaf</tissue>
    </source>
</reference>
<evidence type="ECO:0000313" key="11">
    <source>
        <dbReference type="Proteomes" id="UP001085076"/>
    </source>
</evidence>
<keyword evidence="5 8" id="KW-0063">Aspartyl esterase</keyword>
<dbReference type="Gene3D" id="2.160.20.10">
    <property type="entry name" value="Single-stranded right-handed beta-helix, Pectin lyase-like"/>
    <property type="match status" value="1"/>
</dbReference>
<feature type="domain" description="Pectinesterase catalytic" evidence="9">
    <location>
        <begin position="91"/>
        <end position="337"/>
    </location>
</feature>
<dbReference type="GO" id="GO:0042545">
    <property type="term" value="P:cell wall modification"/>
    <property type="evidence" value="ECO:0007669"/>
    <property type="project" value="UniProtKB-UniRule"/>
</dbReference>
<dbReference type="PROSITE" id="PS00503">
    <property type="entry name" value="PECTINESTERASE_2"/>
    <property type="match status" value="1"/>
</dbReference>
<dbReference type="InterPro" id="IPR000070">
    <property type="entry name" value="Pectinesterase_cat"/>
</dbReference>
<evidence type="ECO:0000259" key="9">
    <source>
        <dbReference type="Pfam" id="PF01095"/>
    </source>
</evidence>
<dbReference type="GO" id="GO:0030599">
    <property type="term" value="F:pectinesterase activity"/>
    <property type="evidence" value="ECO:0007669"/>
    <property type="project" value="UniProtKB-UniRule"/>
</dbReference>
<evidence type="ECO:0000256" key="3">
    <source>
        <dbReference type="ARBA" id="ARBA00013229"/>
    </source>
</evidence>
<feature type="active site" evidence="7">
    <location>
        <position position="242"/>
    </location>
</feature>
<dbReference type="SUPFAM" id="SSF51126">
    <property type="entry name" value="Pectin lyase-like"/>
    <property type="match status" value="1"/>
</dbReference>
<gene>
    <name evidence="10" type="ORF">J5N97_028711</name>
</gene>
<evidence type="ECO:0000313" key="10">
    <source>
        <dbReference type="EMBL" id="KAJ0963589.1"/>
    </source>
</evidence>
<comment type="catalytic activity">
    <reaction evidence="6 8">
        <text>[(1-&gt;4)-alpha-D-galacturonosyl methyl ester](n) + n H2O = [(1-&gt;4)-alpha-D-galacturonosyl](n) + n methanol + n H(+)</text>
        <dbReference type="Rhea" id="RHEA:22380"/>
        <dbReference type="Rhea" id="RHEA-COMP:14570"/>
        <dbReference type="Rhea" id="RHEA-COMP:14573"/>
        <dbReference type="ChEBI" id="CHEBI:15377"/>
        <dbReference type="ChEBI" id="CHEBI:15378"/>
        <dbReference type="ChEBI" id="CHEBI:17790"/>
        <dbReference type="ChEBI" id="CHEBI:140522"/>
        <dbReference type="ChEBI" id="CHEBI:140523"/>
        <dbReference type="EC" id="3.1.1.11"/>
    </reaction>
</comment>
<dbReference type="PANTHER" id="PTHR31321">
    <property type="entry name" value="ACYL-COA THIOESTER HYDROLASE YBHC-RELATED"/>
    <property type="match status" value="1"/>
</dbReference>
<dbReference type="InterPro" id="IPR012334">
    <property type="entry name" value="Pectin_lyas_fold"/>
</dbReference>
<dbReference type="InterPro" id="IPR011050">
    <property type="entry name" value="Pectin_lyase_fold/virulence"/>
</dbReference>
<comment type="similarity">
    <text evidence="2">Belongs to the pectinesterase family.</text>
</comment>
<dbReference type="Pfam" id="PF01095">
    <property type="entry name" value="Pectinesterase"/>
    <property type="match status" value="1"/>
</dbReference>
<name>A0A9D5H529_9LILI</name>
<comment type="pathway">
    <text evidence="1 8">Glycan metabolism; pectin degradation; 2-dehydro-3-deoxy-D-gluconate from pectin: step 1/5.</text>
</comment>
<dbReference type="InterPro" id="IPR033131">
    <property type="entry name" value="Pectinesterase_Asp_AS"/>
</dbReference>